<dbReference type="AlphaFoldDB" id="A0A4Y1ZH27"/>
<evidence type="ECO:0000313" key="1">
    <source>
        <dbReference type="EMBL" id="GAY78253.1"/>
    </source>
</evidence>
<gene>
    <name evidence="1" type="ORF">NBRC111894_3807</name>
</gene>
<proteinExistence type="predicted"/>
<dbReference type="EMBL" id="BEXB01000044">
    <property type="protein sequence ID" value="GAY78253.1"/>
    <property type="molecule type" value="Genomic_DNA"/>
</dbReference>
<name>A0A4Y1ZH27_9BACL</name>
<protein>
    <submittedName>
        <fullName evidence="1">Uncharacterized protein</fullName>
    </submittedName>
</protein>
<organism evidence="1 2">
    <name type="scientific">Sporolactobacillus inulinus</name>
    <dbReference type="NCBI Taxonomy" id="2078"/>
    <lineage>
        <taxon>Bacteria</taxon>
        <taxon>Bacillati</taxon>
        <taxon>Bacillota</taxon>
        <taxon>Bacilli</taxon>
        <taxon>Bacillales</taxon>
        <taxon>Sporolactobacillaceae</taxon>
        <taxon>Sporolactobacillus</taxon>
    </lineage>
</organism>
<comment type="caution">
    <text evidence="1">The sequence shown here is derived from an EMBL/GenBank/DDBJ whole genome shotgun (WGS) entry which is preliminary data.</text>
</comment>
<reference evidence="1 2" key="1">
    <citation type="submission" date="2017-11" db="EMBL/GenBank/DDBJ databases">
        <title>Draft Genome Sequence of Sporolactobacillus inulinus NBRC 111894 Isolated from Koso, a Japanese Sugar-Vegetable Fermented Beverage.</title>
        <authorList>
            <person name="Chiou T.Y."/>
            <person name="Oshima K."/>
            <person name="Suda W."/>
            <person name="Hattori M."/>
            <person name="Takahashi T."/>
        </authorList>
    </citation>
    <scope>NUCLEOTIDE SEQUENCE [LARGE SCALE GENOMIC DNA]</scope>
    <source>
        <strain evidence="1 2">NBRC111894</strain>
    </source>
</reference>
<evidence type="ECO:0000313" key="2">
    <source>
        <dbReference type="Proteomes" id="UP000319716"/>
    </source>
</evidence>
<dbReference type="Proteomes" id="UP000319716">
    <property type="component" value="Unassembled WGS sequence"/>
</dbReference>
<accession>A0A4Y1ZH27</accession>
<sequence length="52" mass="5582">MLSAGLIGSNGTTIVNLTYVSVFNPLESNAFVPGRRSRLYLNGKKNAVLLTL</sequence>